<keyword evidence="3" id="KW-1185">Reference proteome</keyword>
<sequence>MKINSLSETEYNPFYKRYIQKVPQDLTLIQGYMDGEKAMVRFFKNIPDKKHNYRYESDKWSVKEVIQHIIDTERIFMYRCLRISRHDKTPLAGFEQDDFIAPSRAHQKDMENLIDEYKAVRNHSIEFLKSLHDNDLKFIGNASGNQMSARAAACIVLGHEIWHREILKERYL</sequence>
<dbReference type="Proteomes" id="UP001610100">
    <property type="component" value="Unassembled WGS sequence"/>
</dbReference>
<gene>
    <name evidence="2" type="ORF">V8G58_09330</name>
</gene>
<dbReference type="Gene3D" id="1.20.120.450">
    <property type="entry name" value="dinb family like domain"/>
    <property type="match status" value="1"/>
</dbReference>
<dbReference type="InterPro" id="IPR034660">
    <property type="entry name" value="DinB/YfiT-like"/>
</dbReference>
<reference evidence="2 3" key="1">
    <citation type="submission" date="2024-02" db="EMBL/GenBank/DDBJ databases">
        <title>A Gaetbulibacter species isolated from tidal flats and genomic insights of their niches.</title>
        <authorList>
            <person name="Ye Y."/>
        </authorList>
    </citation>
    <scope>NUCLEOTIDE SEQUENCE [LARGE SCALE GENOMIC DNA]</scope>
    <source>
        <strain evidence="2 3">KYW382</strain>
    </source>
</reference>
<dbReference type="RefSeq" id="WP_344741410.1">
    <property type="nucleotide sequence ID" value="NZ_BAABAY010000002.1"/>
</dbReference>
<evidence type="ECO:0000313" key="3">
    <source>
        <dbReference type="Proteomes" id="UP001610100"/>
    </source>
</evidence>
<accession>A0ABW7MZ67</accession>
<evidence type="ECO:0000313" key="2">
    <source>
        <dbReference type="EMBL" id="MFH6772134.1"/>
    </source>
</evidence>
<dbReference type="InterPro" id="IPR024775">
    <property type="entry name" value="DinB-like"/>
</dbReference>
<dbReference type="EMBL" id="JBAWKB010000002">
    <property type="protein sequence ID" value="MFH6772134.1"/>
    <property type="molecule type" value="Genomic_DNA"/>
</dbReference>
<protein>
    <submittedName>
        <fullName evidence="2">DinB family protein</fullName>
    </submittedName>
</protein>
<comment type="caution">
    <text evidence="2">The sequence shown here is derived from an EMBL/GenBank/DDBJ whole genome shotgun (WGS) entry which is preliminary data.</text>
</comment>
<name>A0ABW7MZ67_9FLAO</name>
<evidence type="ECO:0000259" key="1">
    <source>
        <dbReference type="Pfam" id="PF12867"/>
    </source>
</evidence>
<feature type="domain" description="DinB-like" evidence="1">
    <location>
        <begin position="37"/>
        <end position="166"/>
    </location>
</feature>
<proteinExistence type="predicted"/>
<dbReference type="Pfam" id="PF12867">
    <property type="entry name" value="DinB_2"/>
    <property type="match status" value="1"/>
</dbReference>
<dbReference type="SUPFAM" id="SSF109854">
    <property type="entry name" value="DinB/YfiT-like putative metalloenzymes"/>
    <property type="match status" value="1"/>
</dbReference>
<organism evidence="2 3">
    <name type="scientific">Gaetbulibacter aestuarii</name>
    <dbReference type="NCBI Taxonomy" id="1502358"/>
    <lineage>
        <taxon>Bacteria</taxon>
        <taxon>Pseudomonadati</taxon>
        <taxon>Bacteroidota</taxon>
        <taxon>Flavobacteriia</taxon>
        <taxon>Flavobacteriales</taxon>
        <taxon>Flavobacteriaceae</taxon>
        <taxon>Gaetbulibacter</taxon>
    </lineage>
</organism>